<dbReference type="InterPro" id="IPR036909">
    <property type="entry name" value="Cyt_c-like_dom_sf"/>
</dbReference>
<dbReference type="PROSITE" id="PS51007">
    <property type="entry name" value="CYTC"/>
    <property type="match status" value="1"/>
</dbReference>
<evidence type="ECO:0000256" key="4">
    <source>
        <dbReference type="PROSITE-ProRule" id="PRU00433"/>
    </source>
</evidence>
<dbReference type="Proteomes" id="UP000009309">
    <property type="component" value="Unassembled WGS sequence"/>
</dbReference>
<dbReference type="GO" id="GO:0020037">
    <property type="term" value="F:heme binding"/>
    <property type="evidence" value="ECO:0007669"/>
    <property type="project" value="InterPro"/>
</dbReference>
<evidence type="ECO:0000259" key="5">
    <source>
        <dbReference type="PROSITE" id="PS51007"/>
    </source>
</evidence>
<proteinExistence type="predicted"/>
<dbReference type="eggNOG" id="COG2010">
    <property type="taxonomic scope" value="Bacteria"/>
</dbReference>
<evidence type="ECO:0000256" key="2">
    <source>
        <dbReference type="ARBA" id="ARBA00022723"/>
    </source>
</evidence>
<dbReference type="PANTHER" id="PTHR33546:SF1">
    <property type="entry name" value="LARGE, MULTIFUNCTIONAL SECRETED PROTEIN"/>
    <property type="match status" value="1"/>
</dbReference>
<dbReference type="InterPro" id="IPR013427">
    <property type="entry name" value="Haem-bd_dom_put"/>
</dbReference>
<dbReference type="GO" id="GO:0046872">
    <property type="term" value="F:metal ion binding"/>
    <property type="evidence" value="ECO:0007669"/>
    <property type="project" value="UniProtKB-KW"/>
</dbReference>
<dbReference type="STRING" id="1185876.BN8_00373"/>
<evidence type="ECO:0000313" key="6">
    <source>
        <dbReference type="EMBL" id="CCH51449.1"/>
    </source>
</evidence>
<feature type="domain" description="Cytochrome c" evidence="5">
    <location>
        <begin position="751"/>
        <end position="889"/>
    </location>
</feature>
<evidence type="ECO:0000256" key="1">
    <source>
        <dbReference type="ARBA" id="ARBA00022617"/>
    </source>
</evidence>
<evidence type="ECO:0000313" key="7">
    <source>
        <dbReference type="Proteomes" id="UP000009309"/>
    </source>
</evidence>
<keyword evidence="3 4" id="KW-0408">Iron</keyword>
<keyword evidence="7" id="KW-1185">Reference proteome</keyword>
<comment type="caution">
    <text evidence="6">The sequence shown here is derived from an EMBL/GenBank/DDBJ whole genome shotgun (WGS) entry which is preliminary data.</text>
</comment>
<dbReference type="GO" id="GO:0009055">
    <property type="term" value="F:electron transfer activity"/>
    <property type="evidence" value="ECO:0007669"/>
    <property type="project" value="InterPro"/>
</dbReference>
<dbReference type="AlphaFoldDB" id="I2GC25"/>
<dbReference type="SUPFAM" id="SSF50952">
    <property type="entry name" value="Soluble quinoprotein glucose dehydrogenase"/>
    <property type="match status" value="1"/>
</dbReference>
<keyword evidence="2 4" id="KW-0479">Metal-binding</keyword>
<evidence type="ECO:0000256" key="3">
    <source>
        <dbReference type="ARBA" id="ARBA00023004"/>
    </source>
</evidence>
<dbReference type="Pfam" id="PF00034">
    <property type="entry name" value="Cytochrom_C"/>
    <property type="match status" value="1"/>
</dbReference>
<name>I2GC25_9BACT</name>
<keyword evidence="1 4" id="KW-0349">Heme</keyword>
<accession>I2GC25</accession>
<dbReference type="Gene3D" id="2.120.10.30">
    <property type="entry name" value="TolB, C-terminal domain"/>
    <property type="match status" value="1"/>
</dbReference>
<reference evidence="6 7" key="1">
    <citation type="journal article" date="2012" name="J. Bacteriol.">
        <title>Genome Sequence of the Filamentous Bacterium Fibrisoma limi BUZ 3T.</title>
        <authorList>
            <person name="Filippini M."/>
            <person name="Qi W."/>
            <person name="Jaenicke S."/>
            <person name="Goesmann A."/>
            <person name="Smits T.H."/>
            <person name="Bagheri H.C."/>
        </authorList>
    </citation>
    <scope>NUCLEOTIDE SEQUENCE [LARGE SCALE GENOMIC DNA]</scope>
    <source>
        <strain evidence="7">BUZ 3T</strain>
    </source>
</reference>
<dbReference type="SUPFAM" id="SSF46626">
    <property type="entry name" value="Cytochrome c"/>
    <property type="match status" value="1"/>
</dbReference>
<dbReference type="NCBIfam" id="TIGR02603">
    <property type="entry name" value="CxxCH_TIGR02603"/>
    <property type="match status" value="1"/>
</dbReference>
<dbReference type="InterPro" id="IPR011041">
    <property type="entry name" value="Quinoprot_gluc/sorb_DH_b-prop"/>
</dbReference>
<gene>
    <name evidence="6" type="ORF">BN8_00373</name>
</gene>
<dbReference type="Gene3D" id="1.10.760.10">
    <property type="entry name" value="Cytochrome c-like domain"/>
    <property type="match status" value="1"/>
</dbReference>
<dbReference type="InterPro" id="IPR009056">
    <property type="entry name" value="Cyt_c-like_dom"/>
</dbReference>
<protein>
    <submittedName>
        <fullName evidence="6">Heme-binding protein</fullName>
    </submittedName>
</protein>
<dbReference type="EMBL" id="CAIT01000004">
    <property type="protein sequence ID" value="CCH51449.1"/>
    <property type="molecule type" value="Genomic_DNA"/>
</dbReference>
<dbReference type="PANTHER" id="PTHR33546">
    <property type="entry name" value="LARGE, MULTIFUNCTIONAL SECRETED PROTEIN-RELATED"/>
    <property type="match status" value="1"/>
</dbReference>
<sequence>MKNTMFSTTNKTKLGLVVSALVLLGSSWISMQSSEVAKSAPDNPRLDKLKLLPGFKAEHLYSPSDSKQGSWVAMAFDDKGRMITSDQYGFLYRLEMPPIGSGGSPKVEKLRIGAVQPGDTSSKVGMGYAQGLLYAFNSLYVMVNNRENKNFEKSSGLYRLQDTDGDDQFDKVTLLKALKGEGEHGPHSIVLSPDKQSLYVICGNHTDVPKLDAYRLPPNWQDDNLFPKITDPRGHAADRNAPGGWIANIDPEGKRWELVSAGFRNAFDIAFNEVGDMFTYDSDMEWDFGLPWYRPTRICHATSASEFGWRTGDGKWLPANPDNLPPVLNIGQGSPTNLLYGQNARFPQRYRQSLYAFDWSFGIIYSIHLKPKGASYEAEREEFVSGSPLPLTDGAIGPDGALYFLTGGRRLESDLYRVYYNGSESTEAVAKAPTPTKERQLRAQLEQYHGEPNPAALAAAWPNLNHPDRFVRYAARLAVEHQPVSQWQDKALTETDPQRATQGIIALARHGDAAMKSKLLNALLKINMSSLSEAQQFDLVRAFELVFTRMGMPDPADKEKVIAYLNPRYPAKTALMNRGLSRVLIYLEAPGVVSKTLALMDLKDEPGSRDLGLETATASSDLILRNPQYGLDIAKMLEKVPPLQQTFYAVMLSRQESGWTPELRNKYFTWFANAFKYQGGRSYIGFIDKARKLALAHVPKEQLARYDKLSGGDLLTKSGNDLALDYTPKGPGRPWKLENAVAVVDSGARARDFDRGKKIYSAVLCSRCHTMRGEGGDIGPDLTQLGTRFSNKDMLEAIIHPDKAVSDQYASTIFTLKNGQSVLGRLVGEDKVNYSISQNPFAPDQLRKISKKDVVSKKYSTVSIMLPGLINSLNPDELRDLMAYLKSGGNQSHEVYKAPDGGSKGR</sequence>
<organism evidence="6 7">
    <name type="scientific">Fibrisoma limi BUZ 3</name>
    <dbReference type="NCBI Taxonomy" id="1185876"/>
    <lineage>
        <taxon>Bacteria</taxon>
        <taxon>Pseudomonadati</taxon>
        <taxon>Bacteroidota</taxon>
        <taxon>Cytophagia</taxon>
        <taxon>Cytophagales</taxon>
        <taxon>Spirosomataceae</taxon>
        <taxon>Fibrisoma</taxon>
    </lineage>
</organism>
<dbReference type="InterPro" id="IPR011042">
    <property type="entry name" value="6-blade_b-propeller_TolB-like"/>
</dbReference>
<dbReference type="eggNOG" id="COG2133">
    <property type="taxonomic scope" value="Bacteria"/>
</dbReference>